<feature type="region of interest" description="Disordered" evidence="2">
    <location>
        <begin position="225"/>
        <end position="245"/>
    </location>
</feature>
<protein>
    <submittedName>
        <fullName evidence="3">Uncharacterized protein</fullName>
    </submittedName>
</protein>
<feature type="region of interest" description="Disordered" evidence="2">
    <location>
        <begin position="1"/>
        <end position="59"/>
    </location>
</feature>
<sequence>MEEEKKKKRNKKKKNKQNKTIEDAAVGVGETASLDQNYVVEQNHHGQVSETSDVQNSDVEKPNVDLDRHRANGTEGPVLAEADKLYWIQREANLEETIKRLKDEKDLYIQKQDILEETVKQFKNERDSYLQKQAVLEMRVVELQHEKDSCIQKEVNLEEKIKHLEREKDSWVLKETSTKEIIDSLKDDNTRLRIQVMELEESRNKILQENQLLIESISSLQSQTQNLERTSSVHSSTEVTKHASENEVLNSQLEAARSLVEKLSTENAELVEKVNELYVELDRRSMTTGLASAIGSGPMVGTIGTTTVAVPVLDSARMSVSDEKMESLESVPVKDETTGGDSTDTGHTAVIANSLEASESGEIVQISLDENEVQDVESQAAERDDKTDVPLTDAPLIGAPFRFISFVAKYVSGADLVNKSSS</sequence>
<name>A0AAP0S7B6_LIQFO</name>
<feature type="compositionally biased region" description="Basic and acidic residues" evidence="2">
    <location>
        <begin position="323"/>
        <end position="337"/>
    </location>
</feature>
<feature type="compositionally biased region" description="Polar residues" evidence="2">
    <location>
        <begin position="33"/>
        <end position="57"/>
    </location>
</feature>
<feature type="compositionally biased region" description="Polar residues" evidence="2">
    <location>
        <begin position="226"/>
        <end position="238"/>
    </location>
</feature>
<evidence type="ECO:0000313" key="3">
    <source>
        <dbReference type="EMBL" id="KAK9290908.1"/>
    </source>
</evidence>
<dbReference type="EMBL" id="JBBPBK010000002">
    <property type="protein sequence ID" value="KAK9290908.1"/>
    <property type="molecule type" value="Genomic_DNA"/>
</dbReference>
<organism evidence="3 4">
    <name type="scientific">Liquidambar formosana</name>
    <name type="common">Formosan gum</name>
    <dbReference type="NCBI Taxonomy" id="63359"/>
    <lineage>
        <taxon>Eukaryota</taxon>
        <taxon>Viridiplantae</taxon>
        <taxon>Streptophyta</taxon>
        <taxon>Embryophyta</taxon>
        <taxon>Tracheophyta</taxon>
        <taxon>Spermatophyta</taxon>
        <taxon>Magnoliopsida</taxon>
        <taxon>eudicotyledons</taxon>
        <taxon>Gunneridae</taxon>
        <taxon>Pentapetalae</taxon>
        <taxon>Saxifragales</taxon>
        <taxon>Altingiaceae</taxon>
        <taxon>Liquidambar</taxon>
    </lineage>
</organism>
<reference evidence="3 4" key="1">
    <citation type="journal article" date="2024" name="Plant J.">
        <title>Genome sequences and population genomics reveal climatic adaptation and genomic divergence between two closely related sweetgum species.</title>
        <authorList>
            <person name="Xu W.Q."/>
            <person name="Ren C.Q."/>
            <person name="Zhang X.Y."/>
            <person name="Comes H.P."/>
            <person name="Liu X.H."/>
            <person name="Li Y.G."/>
            <person name="Kettle C.J."/>
            <person name="Jalonen R."/>
            <person name="Gaisberger H."/>
            <person name="Ma Y.Z."/>
            <person name="Qiu Y.X."/>
        </authorList>
    </citation>
    <scope>NUCLEOTIDE SEQUENCE [LARGE SCALE GENOMIC DNA]</scope>
    <source>
        <strain evidence="3">Hangzhou</strain>
    </source>
</reference>
<feature type="compositionally biased region" description="Basic residues" evidence="2">
    <location>
        <begin position="1"/>
        <end position="17"/>
    </location>
</feature>
<comment type="caution">
    <text evidence="3">The sequence shown here is derived from an EMBL/GenBank/DDBJ whole genome shotgun (WGS) entry which is preliminary data.</text>
</comment>
<gene>
    <name evidence="3" type="ORF">L1049_009087</name>
</gene>
<accession>A0AAP0S7B6</accession>
<feature type="coiled-coil region" evidence="1">
    <location>
        <begin position="91"/>
        <end position="209"/>
    </location>
</feature>
<dbReference type="Proteomes" id="UP001415857">
    <property type="component" value="Unassembled WGS sequence"/>
</dbReference>
<evidence type="ECO:0000256" key="2">
    <source>
        <dbReference type="SAM" id="MobiDB-lite"/>
    </source>
</evidence>
<feature type="region of interest" description="Disordered" evidence="2">
    <location>
        <begin position="372"/>
        <end position="392"/>
    </location>
</feature>
<proteinExistence type="predicted"/>
<keyword evidence="4" id="KW-1185">Reference proteome</keyword>
<evidence type="ECO:0000256" key="1">
    <source>
        <dbReference type="SAM" id="Coils"/>
    </source>
</evidence>
<evidence type="ECO:0000313" key="4">
    <source>
        <dbReference type="Proteomes" id="UP001415857"/>
    </source>
</evidence>
<keyword evidence="1" id="KW-0175">Coiled coil</keyword>
<dbReference type="AlphaFoldDB" id="A0AAP0S7B6"/>
<feature type="region of interest" description="Disordered" evidence="2">
    <location>
        <begin position="323"/>
        <end position="346"/>
    </location>
</feature>
<feature type="coiled-coil region" evidence="1">
    <location>
        <begin position="246"/>
        <end position="280"/>
    </location>
</feature>